<dbReference type="EMBL" id="JH921458">
    <property type="protein sequence ID" value="EKD12442.1"/>
    <property type="molecule type" value="Genomic_DNA"/>
</dbReference>
<dbReference type="SUPFAM" id="SSF57701">
    <property type="entry name" value="Zn2/Cys6 DNA-binding domain"/>
    <property type="match status" value="1"/>
</dbReference>
<dbReference type="SMART" id="SM00355">
    <property type="entry name" value="ZnF_C2H2"/>
    <property type="match status" value="3"/>
</dbReference>
<dbReference type="GO" id="GO:0000981">
    <property type="term" value="F:DNA-binding transcription factor activity, RNA polymerase II-specific"/>
    <property type="evidence" value="ECO:0007669"/>
    <property type="project" value="InterPro"/>
</dbReference>
<organism evidence="5 6">
    <name type="scientific">Marssonina brunnea f. sp. multigermtubi (strain MB_m1)</name>
    <name type="common">Marssonina leaf spot fungus</name>
    <dbReference type="NCBI Taxonomy" id="1072389"/>
    <lineage>
        <taxon>Eukaryota</taxon>
        <taxon>Fungi</taxon>
        <taxon>Dikarya</taxon>
        <taxon>Ascomycota</taxon>
        <taxon>Pezizomycotina</taxon>
        <taxon>Leotiomycetes</taxon>
        <taxon>Helotiales</taxon>
        <taxon>Drepanopezizaceae</taxon>
        <taxon>Drepanopeziza</taxon>
    </lineage>
</organism>
<reference evidence="5 6" key="1">
    <citation type="journal article" date="2012" name="BMC Genomics">
        <title>Sequencing the genome of Marssonina brunnea reveals fungus-poplar co-evolution.</title>
        <authorList>
            <person name="Zhu S."/>
            <person name="Cao Y.-Z."/>
            <person name="Jiang C."/>
            <person name="Tan B.-Y."/>
            <person name="Wang Z."/>
            <person name="Feng S."/>
            <person name="Zhang L."/>
            <person name="Su X.-H."/>
            <person name="Brejova B."/>
            <person name="Vinar T."/>
            <person name="Xu M."/>
            <person name="Wang M.-X."/>
            <person name="Zhang S.-G."/>
            <person name="Huang M.-R."/>
            <person name="Wu R."/>
            <person name="Zhou Y."/>
        </authorList>
    </citation>
    <scope>NUCLEOTIDE SEQUENCE [LARGE SCALE GENOMIC DNA]</scope>
    <source>
        <strain evidence="5 6">MB_m1</strain>
    </source>
</reference>
<dbReference type="Gene3D" id="3.30.160.60">
    <property type="entry name" value="Classic Zinc Finger"/>
    <property type="match status" value="1"/>
</dbReference>
<accession>K1WJN5</accession>
<feature type="compositionally biased region" description="Polar residues" evidence="3">
    <location>
        <begin position="143"/>
        <end position="157"/>
    </location>
</feature>
<name>K1WJN5_MARBU</name>
<gene>
    <name evidence="5" type="ORF">MBM_09476</name>
</gene>
<keyword evidence="2" id="KW-0862">Zinc</keyword>
<keyword evidence="1" id="KW-0539">Nucleus</keyword>
<feature type="region of interest" description="Disordered" evidence="3">
    <location>
        <begin position="137"/>
        <end position="160"/>
    </location>
</feature>
<feature type="compositionally biased region" description="Basic and acidic residues" evidence="3">
    <location>
        <begin position="951"/>
        <end position="986"/>
    </location>
</feature>
<evidence type="ECO:0000256" key="2">
    <source>
        <dbReference type="PROSITE-ProRule" id="PRU00042"/>
    </source>
</evidence>
<dbReference type="OrthoDB" id="303107at2759"/>
<dbReference type="Proteomes" id="UP000006753">
    <property type="component" value="Unassembled WGS sequence"/>
</dbReference>
<dbReference type="InterPro" id="IPR036864">
    <property type="entry name" value="Zn2-C6_fun-type_DNA-bd_sf"/>
</dbReference>
<feature type="compositionally biased region" description="Basic and acidic residues" evidence="3">
    <location>
        <begin position="812"/>
        <end position="837"/>
    </location>
</feature>
<evidence type="ECO:0000313" key="5">
    <source>
        <dbReference type="EMBL" id="EKD12442.1"/>
    </source>
</evidence>
<dbReference type="KEGG" id="mbe:MBM_09476"/>
<keyword evidence="2" id="KW-0863">Zinc-finger</keyword>
<dbReference type="AlphaFoldDB" id="K1WJN5"/>
<feature type="compositionally biased region" description="Acidic residues" evidence="3">
    <location>
        <begin position="907"/>
        <end position="926"/>
    </location>
</feature>
<evidence type="ECO:0000259" key="4">
    <source>
        <dbReference type="PROSITE" id="PS50157"/>
    </source>
</evidence>
<dbReference type="SUPFAM" id="SSF57667">
    <property type="entry name" value="beta-beta-alpha zinc fingers"/>
    <property type="match status" value="1"/>
</dbReference>
<feature type="domain" description="C2H2-type" evidence="4">
    <location>
        <begin position="857"/>
        <end position="885"/>
    </location>
</feature>
<dbReference type="eggNOG" id="ENOG502SU5U">
    <property type="taxonomic scope" value="Eukaryota"/>
</dbReference>
<dbReference type="Pfam" id="PF00096">
    <property type="entry name" value="zf-C2H2"/>
    <property type="match status" value="1"/>
</dbReference>
<protein>
    <recommendedName>
        <fullName evidence="4">C2H2-type domain-containing protein</fullName>
    </recommendedName>
</protein>
<feature type="region of interest" description="Disordered" evidence="3">
    <location>
        <begin position="723"/>
        <end position="756"/>
    </location>
</feature>
<keyword evidence="2" id="KW-0479">Metal-binding</keyword>
<dbReference type="GO" id="GO:0008270">
    <property type="term" value="F:zinc ion binding"/>
    <property type="evidence" value="ECO:0007669"/>
    <property type="project" value="UniProtKB-KW"/>
</dbReference>
<dbReference type="PROSITE" id="PS50157">
    <property type="entry name" value="ZINC_FINGER_C2H2_2"/>
    <property type="match status" value="3"/>
</dbReference>
<feature type="region of interest" description="Disordered" evidence="3">
    <location>
        <begin position="884"/>
        <end position="1032"/>
    </location>
</feature>
<evidence type="ECO:0000256" key="3">
    <source>
        <dbReference type="SAM" id="MobiDB-lite"/>
    </source>
</evidence>
<keyword evidence="6" id="KW-1185">Reference proteome</keyword>
<dbReference type="InParanoid" id="K1WJN5"/>
<feature type="compositionally biased region" description="Polar residues" evidence="3">
    <location>
        <begin position="1019"/>
        <end position="1032"/>
    </location>
</feature>
<feature type="compositionally biased region" description="Low complexity" evidence="3">
    <location>
        <begin position="991"/>
        <end position="1001"/>
    </location>
</feature>
<evidence type="ECO:0000256" key="1">
    <source>
        <dbReference type="ARBA" id="ARBA00023242"/>
    </source>
</evidence>
<feature type="compositionally biased region" description="Basic and acidic residues" evidence="3">
    <location>
        <begin position="1002"/>
        <end position="1011"/>
    </location>
</feature>
<feature type="region of interest" description="Disordered" evidence="3">
    <location>
        <begin position="1"/>
        <end position="26"/>
    </location>
</feature>
<sequence>MATSSPPPPPLSLPAGRANIEATENNPPGKIPWYHATDVALWAWLDFCNLTQHQMTFNDTIPQHLTATHKKEKGLTHHYTLKSVWRRLLSMAHRSSRCDIRGSVSECINELSPELQKDIQDAVAQYTQEHLEARYKHEPDPASSYSTLGSPAPSTNTHSKKNVWNHDIQLAMAAWLDFCIMNPQQVSFDGTISQHLVATYKEATGEIYKYTLRAVKQKLYLITDRSKASEFRAKGSECIADLSPEHRKKIKDAVTRYTEEHWETRYQHGLPHPRKQADLDQDPSSISVDNYSNQPPKVTADTMSPPVKHFREKPARRITLMSQVATSPDDKWQAALTRKNLEIETMRSKWYEEVDDLRDMLSQSKRNELALRAENQHLVIARQQREAAGKDPLEQELFQLTGTIWSLNKRVYEMQKLASFANPREETNKVLEPAVVDEAMDNIASELEMLMYGHTLNTRLLMPTSAGNFDLVDLLGSIFEGSAAEPQDNMTRLHDMIEKYRHGIVVRILTVAALRKWVFATAFPDFSPRDMPLLKAYRNIIITHDGWSRLHNLELAAYNALVEEKGFQEIVIPRKAEELATRLSQALGPLFTNNTQHPESWGDNLDISEERHAHFIELFENALRLKASMVAVDQSFEFVLYRPGTTTNHTANQDQAYWKLASMHIYRSEASSPRDALEDAIVKSKNMVNKNEEQRTHSSLHTKILFVPKQVSGDVASREITSRYRSVSVESSSGDEEDRDSDGAYRGHGRSSPGLDPRNGLTYYCDVCGRSFVSERNITRHKEREACAKCSECATYFPTDAELRTHRKSEHRHSESPIKVDRAPKPDRASRPERKDQYASYAAKDISDIFKKVGKNFACSHCSKQAYHRSHLIEHVRSEHPGVYTESELQYVPDQRSRKKRKREDFSENEDDEDDEGEGDEDESGDSEVGQLKDGGKRRRLELKHLTRQQSKPEPDESKRGDDADEDKMVDIQVKLDADRDLDREVPATQNSSSNSLSSLEEFYKPQKEQEQAPPLETHTPSMTWSSSSKQSRLGCENCARIKAKCDGQAPCSRCNAKINTLQLSRPSSDPSNPIEVRSEDSCVPVMPIVLNELPVEKHPPTAPSNSA</sequence>
<dbReference type="PROSITE" id="PS00028">
    <property type="entry name" value="ZINC_FINGER_C2H2_1"/>
    <property type="match status" value="1"/>
</dbReference>
<proteinExistence type="predicted"/>
<evidence type="ECO:0000313" key="6">
    <source>
        <dbReference type="Proteomes" id="UP000006753"/>
    </source>
</evidence>
<dbReference type="InterPro" id="IPR013087">
    <property type="entry name" value="Znf_C2H2_type"/>
</dbReference>
<feature type="region of interest" description="Disordered" evidence="3">
    <location>
        <begin position="805"/>
        <end position="839"/>
    </location>
</feature>
<dbReference type="InterPro" id="IPR036236">
    <property type="entry name" value="Znf_C2H2_sf"/>
</dbReference>
<feature type="compositionally biased region" description="Pro residues" evidence="3">
    <location>
        <begin position="1"/>
        <end position="12"/>
    </location>
</feature>
<dbReference type="InterPro" id="IPR001138">
    <property type="entry name" value="Zn2Cys6_DnaBD"/>
</dbReference>
<feature type="domain" description="C2H2-type" evidence="4">
    <location>
        <begin position="788"/>
        <end position="816"/>
    </location>
</feature>
<feature type="domain" description="C2H2-type" evidence="4">
    <location>
        <begin position="763"/>
        <end position="790"/>
    </location>
</feature>
<dbReference type="HOGENOM" id="CLU_282140_0_0_1"/>
<dbReference type="Pfam" id="PF00172">
    <property type="entry name" value="Zn_clus"/>
    <property type="match status" value="1"/>
</dbReference>